<proteinExistence type="predicted"/>
<name>A0ABT9IYN3_9BACL</name>
<protein>
    <submittedName>
        <fullName evidence="1">Uncharacterized protein</fullName>
    </submittedName>
</protein>
<sequence length="62" mass="7133">MSSSNREMAKEILFKAMEEGYVKKHHSEDSNEDRAIEILKFYNIILNGLKSSDPSMKPSKDN</sequence>
<keyword evidence="2" id="KW-1185">Reference proteome</keyword>
<evidence type="ECO:0000313" key="2">
    <source>
        <dbReference type="Proteomes" id="UP001231941"/>
    </source>
</evidence>
<dbReference type="Proteomes" id="UP001231941">
    <property type="component" value="Unassembled WGS sequence"/>
</dbReference>
<organism evidence="1 2">
    <name type="scientific">Chengkuizengella axinellae</name>
    <dbReference type="NCBI Taxonomy" id="3064388"/>
    <lineage>
        <taxon>Bacteria</taxon>
        <taxon>Bacillati</taxon>
        <taxon>Bacillota</taxon>
        <taxon>Bacilli</taxon>
        <taxon>Bacillales</taxon>
        <taxon>Paenibacillaceae</taxon>
        <taxon>Chengkuizengella</taxon>
    </lineage>
</organism>
<gene>
    <name evidence="1" type="ORF">Q5Y73_10165</name>
</gene>
<accession>A0ABT9IYN3</accession>
<reference evidence="1 2" key="1">
    <citation type="submission" date="2023-08" db="EMBL/GenBank/DDBJ databases">
        <authorList>
            <person name="Park J.-S."/>
        </authorList>
    </citation>
    <scope>NUCLEOTIDE SEQUENCE [LARGE SCALE GENOMIC DNA]</scope>
    <source>
        <strain evidence="1 2">2205SS18-9</strain>
    </source>
</reference>
<dbReference type="EMBL" id="JAVAMP010000003">
    <property type="protein sequence ID" value="MDP5274474.1"/>
    <property type="molecule type" value="Genomic_DNA"/>
</dbReference>
<dbReference type="RefSeq" id="WP_305991782.1">
    <property type="nucleotide sequence ID" value="NZ_JAVAMP010000003.1"/>
</dbReference>
<evidence type="ECO:0000313" key="1">
    <source>
        <dbReference type="EMBL" id="MDP5274474.1"/>
    </source>
</evidence>
<comment type="caution">
    <text evidence="1">The sequence shown here is derived from an EMBL/GenBank/DDBJ whole genome shotgun (WGS) entry which is preliminary data.</text>
</comment>